<gene>
    <name evidence="1" type="ORF">H634G_04101</name>
</gene>
<dbReference type="Proteomes" id="UP000054544">
    <property type="component" value="Unassembled WGS sequence"/>
</dbReference>
<evidence type="ECO:0000313" key="2">
    <source>
        <dbReference type="Proteomes" id="UP000054544"/>
    </source>
</evidence>
<organism evidence="1 2">
    <name type="scientific">Metarhizium anisopliae BRIP 53293</name>
    <dbReference type="NCBI Taxonomy" id="1291518"/>
    <lineage>
        <taxon>Eukaryota</taxon>
        <taxon>Fungi</taxon>
        <taxon>Dikarya</taxon>
        <taxon>Ascomycota</taxon>
        <taxon>Pezizomycotina</taxon>
        <taxon>Sordariomycetes</taxon>
        <taxon>Hypocreomycetidae</taxon>
        <taxon>Hypocreales</taxon>
        <taxon>Clavicipitaceae</taxon>
        <taxon>Metarhizium</taxon>
    </lineage>
</organism>
<sequence length="574" mass="61827">MPTIMIRNVGVLDGGSIKHHPGFYFAGNPGGILGPEPDPDAVIDGTDCTIIPGLIDSKIDAGVVPGILSTCSAYGVTTLIDSSSSCAESQAMRIAAADEPTLPSFLATGSAIVARDTSLPTLSNYGSMEVVTTADEAERVVETRLTSSRADFIKVIVDQPGLNANLLSVLVRATHRHGKLAIAHAAQSSSYTLAVDAGFDVLSPVPIDGDIESGVVARIVERGIGIIPTLRFLQQGMPLWKIHNPEYDLSFAFAAVKRLYNAGAIICAGTSANTSRLITVPFGQGLHDELQLLTTAGDVISTRRGNGDKADSQFVAQFCSELLINSILAYSSNCFAYLGKHKTVQGHDFAKEAYRLFETQPLNNCIALLQAVAVLSVYEYTFGDPQKGASLFFETLLDLRSTLLPVDQSMAPDDSGMKQKTQDALSFISSGFYCIDVYAAIPLSAIEIPSTYVRSKLSLIASPCPPSRWTRQVLPNNAHGPSPNMERHADTLWAPYPISVNSRISYSTEALTAEYELVRLTSECLEVTEANGQARMPNHLASTTIYDRLVHWKDCNARRFYGSSSIIPSWVAIL</sequence>
<name>A0A0D9P0P0_METAN</name>
<dbReference type="SUPFAM" id="SSF51556">
    <property type="entry name" value="Metallo-dependent hydrolases"/>
    <property type="match status" value="1"/>
</dbReference>
<dbReference type="Gene3D" id="3.20.20.140">
    <property type="entry name" value="Metal-dependent hydrolases"/>
    <property type="match status" value="1"/>
</dbReference>
<dbReference type="AlphaFoldDB" id="A0A0D9P0P0"/>
<evidence type="ECO:0008006" key="3">
    <source>
        <dbReference type="Google" id="ProtNLM"/>
    </source>
</evidence>
<dbReference type="PANTHER" id="PTHR43135">
    <property type="entry name" value="ALPHA-D-RIBOSE 1-METHYLPHOSPHONATE 5-TRIPHOSPHATE DIPHOSPHATASE"/>
    <property type="match status" value="1"/>
</dbReference>
<dbReference type="PANTHER" id="PTHR43135:SF3">
    <property type="entry name" value="ALPHA-D-RIBOSE 1-METHYLPHOSPHONATE 5-TRIPHOSPHATE DIPHOSPHATASE"/>
    <property type="match status" value="1"/>
</dbReference>
<dbReference type="OrthoDB" id="194468at2759"/>
<keyword evidence="2" id="KW-1185">Reference proteome</keyword>
<reference evidence="2" key="1">
    <citation type="journal article" date="2014" name="BMC Genomics">
        <title>The genome sequence of the biocontrol fungus Metarhizium anisopliae and comparative genomics of Metarhizium species.</title>
        <authorList>
            <person name="Pattemore J.A."/>
            <person name="Hane J.K."/>
            <person name="Williams A.H."/>
            <person name="Wilson B.A."/>
            <person name="Stodart B.J."/>
            <person name="Ash G.J."/>
        </authorList>
    </citation>
    <scope>NUCLEOTIDE SEQUENCE [LARGE SCALE GENOMIC DNA]</scope>
    <source>
        <strain evidence="2">BRIP 53293</strain>
    </source>
</reference>
<protein>
    <recommendedName>
        <fullName evidence="3">Amidohydrolase-related domain-containing protein</fullName>
    </recommendedName>
</protein>
<proteinExistence type="predicted"/>
<dbReference type="STRING" id="1291518.A0A0D9P0P0"/>
<dbReference type="InterPro" id="IPR051781">
    <property type="entry name" value="Metallo-dep_Hydrolase"/>
</dbReference>
<accession>A0A0D9P0P0</accession>
<dbReference type="EMBL" id="KE384729">
    <property type="protein sequence ID" value="KJK79862.1"/>
    <property type="molecule type" value="Genomic_DNA"/>
</dbReference>
<evidence type="ECO:0000313" key="1">
    <source>
        <dbReference type="EMBL" id="KJK79862.1"/>
    </source>
</evidence>
<dbReference type="InterPro" id="IPR032466">
    <property type="entry name" value="Metal_Hydrolase"/>
</dbReference>